<dbReference type="GO" id="GO:0016747">
    <property type="term" value="F:acyltransferase activity, transferring groups other than amino-acyl groups"/>
    <property type="evidence" value="ECO:0007669"/>
    <property type="project" value="UniProtKB-ARBA"/>
</dbReference>
<evidence type="ECO:0000313" key="3">
    <source>
        <dbReference type="EMBL" id="QWS71081.1"/>
    </source>
</evidence>
<sequence length="440" mass="48767">MVSVLERCRVAPSDGAAEELKLPFTFFDMFWVELHLVQRLLFYKCPCSKSHFVDEIVPNIKRSLALALKHFLAFAGNFVYPLSPTSLPEIQYKIGDSISVTFSVSNDDFHYFIENQARGADKFYPFLPQLPPTIHGADSRLIPIIAVQVTLFPGSGMVVGLTNHHVVGDASSTVSFIKAWTSICKFGDDAQFVLPLYDRCLIKDPNGKLAQKFWDELRRVELRETNPRIFSAGKLRATFIMEDAKIQKLKNQMILGNSCSHISKFTVVCGFVWSCLAKSGAAIGEEDGVSSFIVAADFRSRLDPPLPSNYFGNCIGPCIAKSPRLRLIGSDGFLNAAELIGEAIYQRFFKYGEGGVLRGVEDWPSEINSVDWSRALGTAGSPRFDVYDADFGWGKPAKFESVSIDADGSMSICKSRDSEKDLEIGISLPKIKMDAFAAIF</sequence>
<accession>A0A8F2DDT8</accession>
<organism evidence="3">
    <name type="scientific">Digitalis lanata</name>
    <name type="common">Grecian foxglove</name>
    <dbReference type="NCBI Taxonomy" id="49450"/>
    <lineage>
        <taxon>Eukaryota</taxon>
        <taxon>Viridiplantae</taxon>
        <taxon>Streptophyta</taxon>
        <taxon>Embryophyta</taxon>
        <taxon>Tracheophyta</taxon>
        <taxon>Spermatophyta</taxon>
        <taxon>Magnoliopsida</taxon>
        <taxon>eudicotyledons</taxon>
        <taxon>Gunneridae</taxon>
        <taxon>Pentapetalae</taxon>
        <taxon>asterids</taxon>
        <taxon>lamiids</taxon>
        <taxon>Lamiales</taxon>
        <taxon>Plantaginaceae</taxon>
        <taxon>Digitalideae</taxon>
        <taxon>Digitalis</taxon>
    </lineage>
</organism>
<dbReference type="InterPro" id="IPR023213">
    <property type="entry name" value="CAT-like_dom_sf"/>
</dbReference>
<dbReference type="InterPro" id="IPR051504">
    <property type="entry name" value="Plant_metabolite_acyltrans"/>
</dbReference>
<keyword evidence="1 3" id="KW-0808">Transferase</keyword>
<keyword evidence="2" id="KW-0012">Acyltransferase</keyword>
<evidence type="ECO:0000256" key="1">
    <source>
        <dbReference type="ARBA" id="ARBA00022679"/>
    </source>
</evidence>
<dbReference type="EMBL" id="MW013544">
    <property type="protein sequence ID" value="QWS71081.1"/>
    <property type="molecule type" value="mRNA"/>
</dbReference>
<proteinExistence type="evidence at transcript level"/>
<reference evidence="3" key="1">
    <citation type="journal article" date="2021" name="Phytochemistry">
        <title>21-Hydroxypregnane 21-O-malonylation, a crucial step in cardenolide biosynthesis, can be achieved by substrate-promiscuous BAHD-type phenolic glucoside malonyltransferases from Arabidopsis thaliana and homolog proteins from Digitalis lanata.</title>
        <authorList>
            <person name="Tropper M."/>
            <person name="Hohn S."/>
            <person name="Wolf L.S."/>
            <person name="Fritsch J."/>
            <person name="Kastner-Detter N."/>
            <person name="Rieck C."/>
            <person name="Munkert J."/>
            <person name="Meitinger N."/>
            <person name="Lanig H."/>
            <person name="Kreis W."/>
        </authorList>
    </citation>
    <scope>NUCLEOTIDE SEQUENCE</scope>
</reference>
<dbReference type="AlphaFoldDB" id="A0A8F2DDT8"/>
<dbReference type="PANTHER" id="PTHR31625">
    <property type="match status" value="1"/>
</dbReference>
<dbReference type="Pfam" id="PF02458">
    <property type="entry name" value="Transferase"/>
    <property type="match status" value="1"/>
</dbReference>
<evidence type="ECO:0000256" key="2">
    <source>
        <dbReference type="ARBA" id="ARBA00023315"/>
    </source>
</evidence>
<protein>
    <submittedName>
        <fullName evidence="3">BAHD-type malonyltransferase 4</fullName>
    </submittedName>
</protein>
<name>A0A8F2DDT8_DIGLA</name>
<dbReference type="Gene3D" id="3.30.559.10">
    <property type="entry name" value="Chloramphenicol acetyltransferase-like domain"/>
    <property type="match status" value="2"/>
</dbReference>